<dbReference type="RefSeq" id="WP_237871895.1">
    <property type="nucleotide sequence ID" value="NZ_JAKLTR010000006.1"/>
</dbReference>
<proteinExistence type="predicted"/>
<dbReference type="EMBL" id="JAKLTR010000006">
    <property type="protein sequence ID" value="MCG2614980.1"/>
    <property type="molecule type" value="Genomic_DNA"/>
</dbReference>
<sequence length="184" mass="19882">MGLNDIELPASVVASLYPSALVSEGAEQRGEIAIKAPEGASQQAEKAPAGEAQPFVWKFLGNNKRAVLVVVNNTDILHLPDEDLNFLTTMLTACKLSLGDIILINYNNYLEKGGPAAVKYFKSREVLLFGIEPADFGLPVSFPEYQVQGLANVQYLYSPPLAAIADDKTAKGKLWGSLKKIFGI</sequence>
<evidence type="ECO:0000313" key="1">
    <source>
        <dbReference type="EMBL" id="MCG2614980.1"/>
    </source>
</evidence>
<organism evidence="1 2">
    <name type="scientific">Terrimonas ginsenosidimutans</name>
    <dbReference type="NCBI Taxonomy" id="2908004"/>
    <lineage>
        <taxon>Bacteria</taxon>
        <taxon>Pseudomonadati</taxon>
        <taxon>Bacteroidota</taxon>
        <taxon>Chitinophagia</taxon>
        <taxon>Chitinophagales</taxon>
        <taxon>Chitinophagaceae</taxon>
        <taxon>Terrimonas</taxon>
    </lineage>
</organism>
<comment type="caution">
    <text evidence="1">The sequence shown here is derived from an EMBL/GenBank/DDBJ whole genome shotgun (WGS) entry which is preliminary data.</text>
</comment>
<accession>A0ABS9KRN4</accession>
<gene>
    <name evidence="1" type="ORF">LZZ85_11835</name>
</gene>
<evidence type="ECO:0000313" key="2">
    <source>
        <dbReference type="Proteomes" id="UP001165367"/>
    </source>
</evidence>
<protein>
    <submittedName>
        <fullName evidence="1">Uncharacterized protein</fullName>
    </submittedName>
</protein>
<name>A0ABS9KRN4_9BACT</name>
<keyword evidence="2" id="KW-1185">Reference proteome</keyword>
<reference evidence="1" key="1">
    <citation type="submission" date="2022-01" db="EMBL/GenBank/DDBJ databases">
        <authorList>
            <person name="Jo J.-H."/>
            <person name="Im W.-T."/>
        </authorList>
    </citation>
    <scope>NUCLEOTIDE SEQUENCE</scope>
    <source>
        <strain evidence="1">NA20</strain>
    </source>
</reference>
<dbReference type="Proteomes" id="UP001165367">
    <property type="component" value="Unassembled WGS sequence"/>
</dbReference>